<dbReference type="AlphaFoldDB" id="A0A7S3PXF9"/>
<feature type="compositionally biased region" description="Basic and acidic residues" evidence="4">
    <location>
        <begin position="101"/>
        <end position="113"/>
    </location>
</feature>
<keyword evidence="5" id="KW-0472">Membrane</keyword>
<evidence type="ECO:0008006" key="7">
    <source>
        <dbReference type="Google" id="ProtNLM"/>
    </source>
</evidence>
<feature type="transmembrane region" description="Helical" evidence="5">
    <location>
        <begin position="42"/>
        <end position="63"/>
    </location>
</feature>
<keyword evidence="1" id="KW-0808">Transferase</keyword>
<keyword evidence="5" id="KW-0812">Transmembrane</keyword>
<proteinExistence type="predicted"/>
<evidence type="ECO:0000313" key="6">
    <source>
        <dbReference type="EMBL" id="CAE0458879.1"/>
    </source>
</evidence>
<feature type="region of interest" description="Disordered" evidence="4">
    <location>
        <begin position="98"/>
        <end position="121"/>
    </location>
</feature>
<evidence type="ECO:0000256" key="1">
    <source>
        <dbReference type="ARBA" id="ARBA00022679"/>
    </source>
</evidence>
<evidence type="ECO:0000256" key="2">
    <source>
        <dbReference type="ARBA" id="ARBA00023253"/>
    </source>
</evidence>
<accession>A0A7S3PXF9</accession>
<keyword evidence="2" id="KW-0294">Fucose metabolism</keyword>
<dbReference type="Gene3D" id="3.40.50.11340">
    <property type="match status" value="1"/>
</dbReference>
<evidence type="ECO:0000256" key="3">
    <source>
        <dbReference type="ARBA" id="ARBA00023277"/>
    </source>
</evidence>
<dbReference type="Pfam" id="PF10250">
    <property type="entry name" value="O-FucT"/>
    <property type="match status" value="1"/>
</dbReference>
<evidence type="ECO:0000256" key="4">
    <source>
        <dbReference type="SAM" id="MobiDB-lite"/>
    </source>
</evidence>
<gene>
    <name evidence="6" type="ORF">CDEB00056_LOCUS3720</name>
</gene>
<evidence type="ECO:0000256" key="5">
    <source>
        <dbReference type="SAM" id="Phobius"/>
    </source>
</evidence>
<dbReference type="GO" id="GO:0016740">
    <property type="term" value="F:transferase activity"/>
    <property type="evidence" value="ECO:0007669"/>
    <property type="project" value="UniProtKB-KW"/>
</dbReference>
<feature type="region of interest" description="Disordered" evidence="4">
    <location>
        <begin position="1"/>
        <end position="29"/>
    </location>
</feature>
<dbReference type="InterPro" id="IPR019378">
    <property type="entry name" value="GDP-Fuc_O-FucTrfase"/>
</dbReference>
<organism evidence="6">
    <name type="scientific">Chaetoceros debilis</name>
    <dbReference type="NCBI Taxonomy" id="122233"/>
    <lineage>
        <taxon>Eukaryota</taxon>
        <taxon>Sar</taxon>
        <taxon>Stramenopiles</taxon>
        <taxon>Ochrophyta</taxon>
        <taxon>Bacillariophyta</taxon>
        <taxon>Coscinodiscophyceae</taxon>
        <taxon>Chaetocerotophycidae</taxon>
        <taxon>Chaetocerotales</taxon>
        <taxon>Chaetocerotaceae</taxon>
        <taxon>Chaetoceros</taxon>
    </lineage>
</organism>
<protein>
    <recommendedName>
        <fullName evidence="7">O-fucosyltransferase family protein</fullName>
    </recommendedName>
</protein>
<reference evidence="6" key="1">
    <citation type="submission" date="2021-01" db="EMBL/GenBank/DDBJ databases">
        <authorList>
            <person name="Corre E."/>
            <person name="Pelletier E."/>
            <person name="Niang G."/>
            <person name="Scheremetjew M."/>
            <person name="Finn R."/>
            <person name="Kale V."/>
            <person name="Holt S."/>
            <person name="Cochrane G."/>
            <person name="Meng A."/>
            <person name="Brown T."/>
            <person name="Cohen L."/>
        </authorList>
    </citation>
    <scope>NUCLEOTIDE SEQUENCE</scope>
    <source>
        <strain evidence="6">MM31A-1</strain>
    </source>
</reference>
<dbReference type="FunFam" id="3.40.50.11350:FF:000014">
    <property type="entry name" value="Uncharacterized protein"/>
    <property type="match status" value="1"/>
</dbReference>
<dbReference type="CDD" id="cd11296">
    <property type="entry name" value="O-FucT_like"/>
    <property type="match status" value="1"/>
</dbReference>
<name>A0A7S3PXF9_9STRA</name>
<dbReference type="Gene3D" id="3.40.50.11350">
    <property type="match status" value="1"/>
</dbReference>
<keyword evidence="3" id="KW-0119">Carbohydrate metabolism</keyword>
<dbReference type="PANTHER" id="PTHR31469:SF8">
    <property type="entry name" value="OS07G0641000 PROTEIN"/>
    <property type="match status" value="1"/>
</dbReference>
<dbReference type="GO" id="GO:0006004">
    <property type="term" value="P:fucose metabolic process"/>
    <property type="evidence" value="ECO:0007669"/>
    <property type="project" value="UniProtKB-KW"/>
</dbReference>
<dbReference type="EMBL" id="HBIO01005290">
    <property type="protein sequence ID" value="CAE0458879.1"/>
    <property type="molecule type" value="Transcribed_RNA"/>
</dbReference>
<sequence length="595" mass="67804">MIRSRAAKSSRPGAPSSGGNQHYRSARAVAPMKRSKGTYSRLNWKVLKMMIFLIGAVVMVVFYQRLHIAEDLTTAGSASESGSSISSGNGGAQIVSNAKRSNAERNFKSERQGRSLARGISGLPLSETPALVGGSRGHIQCEVDVDELVYWNDPQGTRDVNFQSPFTGKSHGGDGEEKTKYLTFEPDRGGWNNIRMNLENVFILAAATGRTLVMPPAVPVYLLTHDKEEKHKGFADFYNLYSDEFQHRVKIISTEEFITREGGEDGQFPILESKREEVLKSSIECDKRAKSDISCDHIWEYLESKAFVPQFNGTTCLIFDEDSFEGQTVSSENAERVKSFCGEKRIPYYITEATQEEQLIHLKNAKGWRIMAHYYGYMYFTNTAIFNYYKRFVRDFMHYHDEIYCAAGKIILALQLEGEKLGFKIDEEGGGGFSSMHVRRGDLQYKAVKISAEEWYDNLKDTWQDKEIIYIATDERNKTFFDPIKEHNNVKFLDDYWDYADLGKLDGNYMGMIDTIIASRGRSFAGTFRSTFTGYINRMRGYHGMSMKDSYYGFLEKKKVTHEWLDYYDGTTFALEWPDGWIGIDGDVEPSKVKF</sequence>
<dbReference type="PANTHER" id="PTHR31469">
    <property type="entry name" value="OS07G0633600 PROTEIN"/>
    <property type="match status" value="1"/>
</dbReference>
<keyword evidence="5" id="KW-1133">Transmembrane helix</keyword>